<dbReference type="Proteomes" id="UP000000238">
    <property type="component" value="Chromosome"/>
</dbReference>
<proteinExistence type="predicted"/>
<dbReference type="HOGENOM" id="CLU_3270889_0_0_6"/>
<evidence type="ECO:0000313" key="2">
    <source>
        <dbReference type="Proteomes" id="UP000000238"/>
    </source>
</evidence>
<name>Q2SED2_HAHCH</name>
<accession>Q2SED2</accession>
<sequence>MLTPPSGVFTVKQYSSFSLFPKQLKRKYFMFKSGDFNILEY</sequence>
<organism evidence="1 2">
    <name type="scientific">Hahella chejuensis (strain KCTC 2396)</name>
    <dbReference type="NCBI Taxonomy" id="349521"/>
    <lineage>
        <taxon>Bacteria</taxon>
        <taxon>Pseudomonadati</taxon>
        <taxon>Pseudomonadota</taxon>
        <taxon>Gammaproteobacteria</taxon>
        <taxon>Oceanospirillales</taxon>
        <taxon>Hahellaceae</taxon>
        <taxon>Hahella</taxon>
    </lineage>
</organism>
<dbReference type="KEGG" id="hch:HCH_04284"/>
<gene>
    <name evidence="1" type="ordered locus">HCH_04284</name>
</gene>
<dbReference type="EMBL" id="CP000155">
    <property type="protein sequence ID" value="ABC30992.1"/>
    <property type="molecule type" value="Genomic_DNA"/>
</dbReference>
<evidence type="ECO:0000313" key="1">
    <source>
        <dbReference type="EMBL" id="ABC30992.1"/>
    </source>
</evidence>
<reference evidence="1 2" key="1">
    <citation type="journal article" date="2005" name="Nucleic Acids Res.">
        <title>Genomic blueprint of Hahella chejuensis, a marine microbe producing an algicidal agent.</title>
        <authorList>
            <person name="Jeong H."/>
            <person name="Yim J.H."/>
            <person name="Lee C."/>
            <person name="Choi S.-H."/>
            <person name="Park Y.K."/>
            <person name="Yoon S.H."/>
            <person name="Hur C.-G."/>
            <person name="Kang H.-Y."/>
            <person name="Kim D."/>
            <person name="Lee H.H."/>
            <person name="Park K.H."/>
            <person name="Park S.-H."/>
            <person name="Park H.-S."/>
            <person name="Lee H.K."/>
            <person name="Oh T.K."/>
            <person name="Kim J.F."/>
        </authorList>
    </citation>
    <scope>NUCLEOTIDE SEQUENCE [LARGE SCALE GENOMIC DNA]</scope>
    <source>
        <strain evidence="1 2">KCTC 2396</strain>
    </source>
</reference>
<keyword evidence="2" id="KW-1185">Reference proteome</keyword>
<dbReference type="AlphaFoldDB" id="Q2SED2"/>
<protein>
    <submittedName>
        <fullName evidence="1">Uncharacterized protein</fullName>
    </submittedName>
</protein>